<accession>A0ABV0N3I3</accession>
<keyword evidence="2" id="KW-1185">Reference proteome</keyword>
<evidence type="ECO:0000313" key="2">
    <source>
        <dbReference type="Proteomes" id="UP001476798"/>
    </source>
</evidence>
<reference evidence="1 2" key="1">
    <citation type="submission" date="2021-06" db="EMBL/GenBank/DDBJ databases">
        <authorList>
            <person name="Palmer J.M."/>
        </authorList>
    </citation>
    <scope>NUCLEOTIDE SEQUENCE [LARGE SCALE GENOMIC DNA]</scope>
    <source>
        <strain evidence="1 2">GA_2019</strain>
        <tissue evidence="1">Muscle</tissue>
    </source>
</reference>
<sequence length="74" mass="8032">MVLSGTLYCTGNVSHRQSVWEEMKKLGVVTVFPEQGSDSTLLKGDPFRRAALPAVRSTFTSQSAPYIKASLPTS</sequence>
<comment type="caution">
    <text evidence="1">The sequence shown here is derived from an EMBL/GenBank/DDBJ whole genome shotgun (WGS) entry which is preliminary data.</text>
</comment>
<organism evidence="1 2">
    <name type="scientific">Goodea atripinnis</name>
    <dbReference type="NCBI Taxonomy" id="208336"/>
    <lineage>
        <taxon>Eukaryota</taxon>
        <taxon>Metazoa</taxon>
        <taxon>Chordata</taxon>
        <taxon>Craniata</taxon>
        <taxon>Vertebrata</taxon>
        <taxon>Euteleostomi</taxon>
        <taxon>Actinopterygii</taxon>
        <taxon>Neopterygii</taxon>
        <taxon>Teleostei</taxon>
        <taxon>Neoteleostei</taxon>
        <taxon>Acanthomorphata</taxon>
        <taxon>Ovalentaria</taxon>
        <taxon>Atherinomorphae</taxon>
        <taxon>Cyprinodontiformes</taxon>
        <taxon>Goodeidae</taxon>
        <taxon>Goodea</taxon>
    </lineage>
</organism>
<dbReference type="EMBL" id="JAHRIO010022283">
    <property type="protein sequence ID" value="MEQ2165951.1"/>
    <property type="molecule type" value="Genomic_DNA"/>
</dbReference>
<gene>
    <name evidence="1" type="ORF">GOODEAATRI_022419</name>
</gene>
<evidence type="ECO:0000313" key="1">
    <source>
        <dbReference type="EMBL" id="MEQ2165951.1"/>
    </source>
</evidence>
<proteinExistence type="predicted"/>
<protein>
    <submittedName>
        <fullName evidence="1">Uncharacterized protein</fullName>
    </submittedName>
</protein>
<dbReference type="Proteomes" id="UP001476798">
    <property type="component" value="Unassembled WGS sequence"/>
</dbReference>
<name>A0ABV0N3I3_9TELE</name>